<proteinExistence type="predicted"/>
<dbReference type="InterPro" id="IPR048527">
    <property type="entry name" value="Sde182_C"/>
</dbReference>
<evidence type="ECO:0000259" key="2">
    <source>
        <dbReference type="Pfam" id="PF21027"/>
    </source>
</evidence>
<sequence>MPNTPGRESLIPFPSKHRVFILTDITNEPDDSESFCRYLTYSNQFRTEGVVAVTSVWLPASVAPHKLLEIVDAYEQVVKNLNAHAHPNFPYPSAEEVGGLIKSGPPVSLSLSYWGAARCRANILYVYGMAAVGDDIPLSEGGELLLECLTSSDTDPLWVLVWGGTNVLAQVLHRIRHRSDAAELRSKLRVYTISDQDDSGSWIRQQWPDIFYICSIHGWNQYSNATWPGISANVDEGGPDPCKVTLDWVKENVQLGPLGAVYPKPAYIIEGDTPTFLYLMQNGLNVPEEPSYGSWGGRYIPTNVSDKGLPNRGHFCDTTDTVIGLNGQKFSTSKATIWRWRNAFQNDFAARIQWTLTSDFSKVNHPPVVVVNGDIGYKPYYLEVDAGSTITIDASETYDPDGDKLSFKWFQYREPSSTQTFHDSDVSDLEVNVLEGSDGSKAEIIVAPPEKSCVVVRDQTSLQRGLLLHLILEVTDAGTPPLTSYRRILIQPINRQCKGAGTVR</sequence>
<protein>
    <recommendedName>
        <fullName evidence="5">Cellulose-binding protein</fullName>
    </recommendedName>
</protein>
<reference evidence="4" key="1">
    <citation type="journal article" date="2012" name="Mol. Plant Microbe Interact.">
        <title>A highly conserved effector in Fusarium oxysporum is required for full virulence on Arabidopsis.</title>
        <authorList>
            <person name="Thatcher L.F."/>
            <person name="Gardiner D.M."/>
            <person name="Kazan K."/>
            <person name="Manners J."/>
        </authorList>
    </citation>
    <scope>NUCLEOTIDE SEQUENCE [LARGE SCALE GENOMIC DNA]</scope>
    <source>
        <strain evidence="4">Fo5176</strain>
    </source>
</reference>
<feature type="domain" description="Cellulose-binding Sde182 C-terminal" evidence="2">
    <location>
        <begin position="389"/>
        <end position="491"/>
    </location>
</feature>
<evidence type="ECO:0000313" key="3">
    <source>
        <dbReference type="EnsemblFungi" id="FOXG_17719P0"/>
    </source>
</evidence>
<dbReference type="Pfam" id="PF07632">
    <property type="entry name" value="Sde182_NH-like"/>
    <property type="match status" value="1"/>
</dbReference>
<dbReference type="Proteomes" id="UP000002489">
    <property type="component" value="Unassembled WGS sequence"/>
</dbReference>
<dbReference type="Gene3D" id="2.60.40.10">
    <property type="entry name" value="Immunoglobulins"/>
    <property type="match status" value="1"/>
</dbReference>
<accession>A0A0C4DJR5</accession>
<dbReference type="InterPro" id="IPR036452">
    <property type="entry name" value="Ribo_hydro-like"/>
</dbReference>
<organism evidence="3 4">
    <name type="scientific">Fusarium oxysporum (strain Fo5176)</name>
    <name type="common">Fusarium vascular wilt</name>
    <dbReference type="NCBI Taxonomy" id="660025"/>
    <lineage>
        <taxon>Eukaryota</taxon>
        <taxon>Fungi</taxon>
        <taxon>Dikarya</taxon>
        <taxon>Ascomycota</taxon>
        <taxon>Pezizomycotina</taxon>
        <taxon>Sordariomycetes</taxon>
        <taxon>Hypocreomycetidae</taxon>
        <taxon>Hypocreales</taxon>
        <taxon>Nectriaceae</taxon>
        <taxon>Fusarium</taxon>
        <taxon>Fusarium oxysporum species complex</taxon>
    </lineage>
</organism>
<feature type="domain" description="Cellulose-binding Sde182 nucleoside hydrolase-like" evidence="1">
    <location>
        <begin position="18"/>
        <end position="299"/>
    </location>
</feature>
<reference evidence="3" key="2">
    <citation type="submission" date="2025-08" db="UniProtKB">
        <authorList>
            <consortium name="EnsemblFungi"/>
        </authorList>
    </citation>
    <scope>IDENTIFICATION</scope>
    <source>
        <strain evidence="3">4287 / CBS 123668 / FGSC 9935 / NRRL 34936</strain>
    </source>
</reference>
<evidence type="ECO:0000259" key="1">
    <source>
        <dbReference type="Pfam" id="PF07632"/>
    </source>
</evidence>
<dbReference type="InterPro" id="IPR013783">
    <property type="entry name" value="Ig-like_fold"/>
</dbReference>
<dbReference type="Gene3D" id="3.90.245.10">
    <property type="entry name" value="Ribonucleoside hydrolase-like"/>
    <property type="match status" value="1"/>
</dbReference>
<name>A0A0C4DJR5_FUSOF</name>
<evidence type="ECO:0000313" key="4">
    <source>
        <dbReference type="Proteomes" id="UP000002489"/>
    </source>
</evidence>
<dbReference type="GO" id="GO:0016799">
    <property type="term" value="F:hydrolase activity, hydrolyzing N-glycosyl compounds"/>
    <property type="evidence" value="ECO:0007669"/>
    <property type="project" value="InterPro"/>
</dbReference>
<dbReference type="AlphaFoldDB" id="A0A0C4DJR5"/>
<evidence type="ECO:0008006" key="5">
    <source>
        <dbReference type="Google" id="ProtNLM"/>
    </source>
</evidence>
<dbReference type="Pfam" id="PF21027">
    <property type="entry name" value="Sde0182_C"/>
    <property type="match status" value="1"/>
</dbReference>
<dbReference type="InterPro" id="IPR011483">
    <property type="entry name" value="Sde182_NH-like"/>
</dbReference>
<dbReference type="EnsemblFungi" id="FOXG_17719T0">
    <property type="protein sequence ID" value="FOXG_17719P0"/>
    <property type="gene ID" value="FOXG_17719"/>
</dbReference>